<dbReference type="PANTHER" id="PTHR40704">
    <property type="entry name" value="TRANSCRIPTION ELONGATION FACTOR SPT4"/>
    <property type="match status" value="1"/>
</dbReference>
<keyword evidence="3" id="KW-0240">DNA-directed RNA polymerase</keyword>
<dbReference type="InterPro" id="IPR022800">
    <property type="entry name" value="Spt4/RpoE2_Znf"/>
</dbReference>
<dbReference type="NCBIfam" id="NF041664">
    <property type="entry name" value="RNAP_arch_Epp"/>
    <property type="match status" value="1"/>
</dbReference>
<evidence type="ECO:0000259" key="2">
    <source>
        <dbReference type="SMART" id="SM01389"/>
    </source>
</evidence>
<dbReference type="InterPro" id="IPR029040">
    <property type="entry name" value="RPABC4/Spt4"/>
</dbReference>
<sequence>MKKQACKHCKLFYEGEECPNCKSTQTVTNWKGRINILDIKNSDIAKKIGVEKEGEYAIKVN</sequence>
<keyword evidence="1" id="KW-0804">Transcription</keyword>
<comment type="caution">
    <text evidence="3">The sequence shown here is derived from an EMBL/GenBank/DDBJ whole genome shotgun (WGS) entry which is preliminary data.</text>
</comment>
<dbReference type="SUPFAM" id="SSF63393">
    <property type="entry name" value="RNA polymerase subunits"/>
    <property type="match status" value="1"/>
</dbReference>
<feature type="domain" description="Spt4/RpoE2 zinc finger" evidence="2">
    <location>
        <begin position="3"/>
        <end position="61"/>
    </location>
</feature>
<keyword evidence="3" id="KW-0808">Transferase</keyword>
<dbReference type="EC" id="2.7.7.6" evidence="3"/>
<dbReference type="InterPro" id="IPR007178">
    <property type="entry name" value="Spt4_arch"/>
</dbReference>
<reference evidence="3" key="1">
    <citation type="submission" date="2010-07" db="EMBL/GenBank/DDBJ databases">
        <authorList>
            <consortium name="CONSOLIDER consortium CSD2007-00005"/>
            <person name="Guazzaroni M.-E."/>
            <person name="Richter M."/>
            <person name="Garcia-Salamanca A."/>
            <person name="Yarza P."/>
            <person name="Ferrer M."/>
        </authorList>
    </citation>
    <scope>NUCLEOTIDE SEQUENCE</scope>
</reference>
<evidence type="ECO:0000313" key="3">
    <source>
        <dbReference type="EMBL" id="EFK95394.1"/>
    </source>
</evidence>
<organism evidence="3">
    <name type="scientific">sediment metagenome</name>
    <dbReference type="NCBI Taxonomy" id="749907"/>
    <lineage>
        <taxon>unclassified sequences</taxon>
        <taxon>metagenomes</taxon>
        <taxon>ecological metagenomes</taxon>
    </lineage>
</organism>
<dbReference type="GO" id="GO:0003899">
    <property type="term" value="F:DNA-directed RNA polymerase activity"/>
    <property type="evidence" value="ECO:0007669"/>
    <property type="project" value="UniProtKB-EC"/>
</dbReference>
<dbReference type="InterPro" id="IPR038589">
    <property type="entry name" value="Spt4_dom_sf"/>
</dbReference>
<reference evidence="3" key="2">
    <citation type="journal article" date="2011" name="Microb. Ecol.">
        <title>Taxonomic and Functional Metagenomic Profiling of the Microbial Community in the Anoxic Sediment of a Sub-saline Shallow Lake (Laguna de Carrizo, Central Spain).</title>
        <authorList>
            <person name="Ferrer M."/>
            <person name="Guazzaroni M.E."/>
            <person name="Richter M."/>
            <person name="Garcia-Salamanca A."/>
            <person name="Yarza P."/>
            <person name="Suarez-Suarez A."/>
            <person name="Solano J."/>
            <person name="Alcaide M."/>
            <person name="van Dillewijn P."/>
            <person name="Molina-Henares M.A."/>
            <person name="Lopez-Cortes N."/>
            <person name="Al-Ramahi Y."/>
            <person name="Guerrero C."/>
            <person name="Acosta A."/>
            <person name="de Eugenio L.I."/>
            <person name="Martinez V."/>
            <person name="Marques S."/>
            <person name="Rojo F."/>
            <person name="Santero E."/>
            <person name="Genilloud O."/>
            <person name="Perez-Perez J."/>
            <person name="Rossello-Mora R."/>
            <person name="Ramos J.L."/>
        </authorList>
    </citation>
    <scope>NUCLEOTIDE SEQUENCE</scope>
</reference>
<protein>
    <submittedName>
        <fullName evidence="3">DNA-directed RNA polymerase, RpoE2, archaeal</fullName>
        <ecNumber evidence="3">2.7.7.6</ecNumber>
    </submittedName>
</protein>
<dbReference type="PANTHER" id="PTHR40704:SF1">
    <property type="entry name" value="TRANSCRIPTION ELONGATION FACTOR SPT4"/>
    <property type="match status" value="1"/>
</dbReference>
<dbReference type="Gene3D" id="2.20.28.90">
    <property type="match status" value="1"/>
</dbReference>
<keyword evidence="3" id="KW-0548">Nucleotidyltransferase</keyword>
<accession>D9PM38</accession>
<evidence type="ECO:0000256" key="1">
    <source>
        <dbReference type="ARBA" id="ARBA00023163"/>
    </source>
</evidence>
<dbReference type="AlphaFoldDB" id="D9PM38"/>
<name>D9PM38_9ZZZZ</name>
<dbReference type="SMART" id="SM01389">
    <property type="entry name" value="Spt4"/>
    <property type="match status" value="1"/>
</dbReference>
<dbReference type="GO" id="GO:0000428">
    <property type="term" value="C:DNA-directed RNA polymerase complex"/>
    <property type="evidence" value="ECO:0007669"/>
    <property type="project" value="UniProtKB-KW"/>
</dbReference>
<gene>
    <name evidence="3" type="ORF">LDC_2616</name>
</gene>
<dbReference type="EMBL" id="ADZX01000791">
    <property type="protein sequence ID" value="EFK95394.1"/>
    <property type="molecule type" value="Genomic_DNA"/>
</dbReference>
<dbReference type="GO" id="GO:0006355">
    <property type="term" value="P:regulation of DNA-templated transcription"/>
    <property type="evidence" value="ECO:0007669"/>
    <property type="project" value="InterPro"/>
</dbReference>
<dbReference type="HAMAP" id="MF_00949">
    <property type="entry name" value="Spt4_arch"/>
    <property type="match status" value="1"/>
</dbReference>
<dbReference type="Pfam" id="PF06093">
    <property type="entry name" value="Spt4"/>
    <property type="match status" value="1"/>
</dbReference>
<proteinExistence type="inferred from homology"/>